<reference evidence="1" key="1">
    <citation type="journal article" date="2014" name="Front. Microbiol.">
        <title>High frequency of phylogenetically diverse reductive dehalogenase-homologous genes in deep subseafloor sedimentary metagenomes.</title>
        <authorList>
            <person name="Kawai M."/>
            <person name="Futagami T."/>
            <person name="Toyoda A."/>
            <person name="Takaki Y."/>
            <person name="Nishi S."/>
            <person name="Hori S."/>
            <person name="Arai W."/>
            <person name="Tsubouchi T."/>
            <person name="Morono Y."/>
            <person name="Uchiyama I."/>
            <person name="Ito T."/>
            <person name="Fujiyama A."/>
            <person name="Inagaki F."/>
            <person name="Takami H."/>
        </authorList>
    </citation>
    <scope>NUCLEOTIDE SEQUENCE</scope>
    <source>
        <strain evidence="1">Expedition CK06-06</strain>
    </source>
</reference>
<dbReference type="AlphaFoldDB" id="X1ECI4"/>
<dbReference type="EMBL" id="BART01033301">
    <property type="protein sequence ID" value="GAH06393.1"/>
    <property type="molecule type" value="Genomic_DNA"/>
</dbReference>
<dbReference type="SUPFAM" id="SSF89550">
    <property type="entry name" value="PHP domain-like"/>
    <property type="match status" value="1"/>
</dbReference>
<gene>
    <name evidence="1" type="ORF">S01H4_57283</name>
</gene>
<name>X1ECI4_9ZZZZ</name>
<accession>X1ECI4</accession>
<comment type="caution">
    <text evidence="1">The sequence shown here is derived from an EMBL/GenBank/DDBJ whole genome shotgun (WGS) entry which is preliminary data.</text>
</comment>
<evidence type="ECO:0000313" key="1">
    <source>
        <dbReference type="EMBL" id="GAH06393.1"/>
    </source>
</evidence>
<protein>
    <recommendedName>
        <fullName evidence="2">Polymerase/histidinol phosphatase N-terminal domain-containing protein</fullName>
    </recommendedName>
</protein>
<evidence type="ECO:0008006" key="2">
    <source>
        <dbReference type="Google" id="ProtNLM"/>
    </source>
</evidence>
<proteinExistence type="predicted"/>
<sequence>MGYKYIAITDHSQSLKFAGGLTEERLREQIEEDKISRYK</sequence>
<dbReference type="InterPro" id="IPR016195">
    <property type="entry name" value="Pol/histidinol_Pase-like"/>
</dbReference>
<organism evidence="1">
    <name type="scientific">marine sediment metagenome</name>
    <dbReference type="NCBI Taxonomy" id="412755"/>
    <lineage>
        <taxon>unclassified sequences</taxon>
        <taxon>metagenomes</taxon>
        <taxon>ecological metagenomes</taxon>
    </lineage>
</organism>
<dbReference type="Gene3D" id="3.20.20.140">
    <property type="entry name" value="Metal-dependent hydrolases"/>
    <property type="match status" value="1"/>
</dbReference>